<dbReference type="Proteomes" id="UP001596456">
    <property type="component" value="Unassembled WGS sequence"/>
</dbReference>
<evidence type="ECO:0000313" key="3">
    <source>
        <dbReference type="Proteomes" id="UP001596456"/>
    </source>
</evidence>
<dbReference type="SUPFAM" id="SSF141371">
    <property type="entry name" value="PilZ domain-like"/>
    <property type="match status" value="1"/>
</dbReference>
<protein>
    <submittedName>
        <fullName evidence="2">PilZ domain-containing protein</fullName>
    </submittedName>
</protein>
<sequence>MSPSPDESCPGCPDRREFERRSVGAAVRLWLDDVPSFCRIEDVSPGGAFLSPRLDAADGIIAVLEVPELLIRAEVRIVRSTPAGSGVEFLKDGIGAIVAGWVQGRSSATDVPSPDGE</sequence>
<name>A0ABW2KPT3_9PROT</name>
<keyword evidence="3" id="KW-1185">Reference proteome</keyword>
<dbReference type="EMBL" id="JBHTCM010000004">
    <property type="protein sequence ID" value="MFC7331979.1"/>
    <property type="molecule type" value="Genomic_DNA"/>
</dbReference>
<accession>A0ABW2KPT3</accession>
<evidence type="ECO:0000259" key="1">
    <source>
        <dbReference type="Pfam" id="PF07238"/>
    </source>
</evidence>
<reference evidence="3" key="1">
    <citation type="journal article" date="2019" name="Int. J. Syst. Evol. Microbiol.">
        <title>The Global Catalogue of Microorganisms (GCM) 10K type strain sequencing project: providing services to taxonomists for standard genome sequencing and annotation.</title>
        <authorList>
            <consortium name="The Broad Institute Genomics Platform"/>
            <consortium name="The Broad Institute Genome Sequencing Center for Infectious Disease"/>
            <person name="Wu L."/>
            <person name="Ma J."/>
        </authorList>
    </citation>
    <scope>NUCLEOTIDE SEQUENCE [LARGE SCALE GENOMIC DNA]</scope>
    <source>
        <strain evidence="3">CGMCC 1.16275</strain>
    </source>
</reference>
<proteinExistence type="predicted"/>
<organism evidence="2 3">
    <name type="scientific">Rhodocista pekingensis</name>
    <dbReference type="NCBI Taxonomy" id="201185"/>
    <lineage>
        <taxon>Bacteria</taxon>
        <taxon>Pseudomonadati</taxon>
        <taxon>Pseudomonadota</taxon>
        <taxon>Alphaproteobacteria</taxon>
        <taxon>Rhodospirillales</taxon>
        <taxon>Azospirillaceae</taxon>
        <taxon>Rhodocista</taxon>
    </lineage>
</organism>
<comment type="caution">
    <text evidence="2">The sequence shown here is derived from an EMBL/GenBank/DDBJ whole genome shotgun (WGS) entry which is preliminary data.</text>
</comment>
<gene>
    <name evidence="2" type="ORF">ACFQPS_02280</name>
</gene>
<dbReference type="RefSeq" id="WP_377356099.1">
    <property type="nucleotide sequence ID" value="NZ_JBHTCM010000004.1"/>
</dbReference>
<dbReference type="Gene3D" id="2.40.10.220">
    <property type="entry name" value="predicted glycosyltransferase like domains"/>
    <property type="match status" value="1"/>
</dbReference>
<evidence type="ECO:0000313" key="2">
    <source>
        <dbReference type="EMBL" id="MFC7331979.1"/>
    </source>
</evidence>
<dbReference type="Pfam" id="PF07238">
    <property type="entry name" value="PilZ"/>
    <property type="match status" value="1"/>
</dbReference>
<feature type="domain" description="PilZ" evidence="1">
    <location>
        <begin position="14"/>
        <end position="91"/>
    </location>
</feature>
<dbReference type="InterPro" id="IPR009875">
    <property type="entry name" value="PilZ_domain"/>
</dbReference>